<evidence type="ECO:0000313" key="3">
    <source>
        <dbReference type="Proteomes" id="UP000199215"/>
    </source>
</evidence>
<proteinExistence type="predicted"/>
<dbReference type="Proteomes" id="UP000199215">
    <property type="component" value="Unassembled WGS sequence"/>
</dbReference>
<dbReference type="EMBL" id="FNWU01000010">
    <property type="protein sequence ID" value="SEH59131.1"/>
    <property type="molecule type" value="Genomic_DNA"/>
</dbReference>
<evidence type="ECO:0000259" key="1">
    <source>
        <dbReference type="Pfam" id="PF23921"/>
    </source>
</evidence>
<reference evidence="2 3" key="1">
    <citation type="submission" date="2016-10" db="EMBL/GenBank/DDBJ databases">
        <authorList>
            <person name="de Groot N.N."/>
        </authorList>
    </citation>
    <scope>NUCLEOTIDE SEQUENCE [LARGE SCALE GENOMIC DNA]</scope>
    <source>
        <strain evidence="2 3">IBRC-M10418</strain>
    </source>
</reference>
<name>A0A1H6JIX5_9EURY</name>
<dbReference type="InterPro" id="IPR055684">
    <property type="entry name" value="DUF7260"/>
</dbReference>
<gene>
    <name evidence="2" type="ORF">SAMN05192561_11027</name>
</gene>
<dbReference type="Pfam" id="PF23921">
    <property type="entry name" value="DUF7260"/>
    <property type="match status" value="1"/>
</dbReference>
<dbReference type="OrthoDB" id="206489at2157"/>
<accession>A0A1H6JIX5</accession>
<dbReference type="AlphaFoldDB" id="A0A1H6JIX5"/>
<feature type="domain" description="DUF7260" evidence="1">
    <location>
        <begin position="17"/>
        <end position="254"/>
    </location>
</feature>
<organism evidence="2 3">
    <name type="scientific">Halopenitus malekzadehii</name>
    <dbReference type="NCBI Taxonomy" id="1267564"/>
    <lineage>
        <taxon>Archaea</taxon>
        <taxon>Methanobacteriati</taxon>
        <taxon>Methanobacteriota</taxon>
        <taxon>Stenosarchaea group</taxon>
        <taxon>Halobacteria</taxon>
        <taxon>Halobacteriales</taxon>
        <taxon>Haloferacaceae</taxon>
        <taxon>Halopenitus</taxon>
    </lineage>
</organism>
<sequence>MATGSATRPNDERIGDRLADLRQTVRTERRRVVDERQAFAAFRKRLSEIGPRETTRTSVSTPLVGDAHVSVATPGLCAVRDAYEETVMSVPHYAVDYDDTYPESLAAEFGRELSVTLTTGTAFDPAIKRELGRVAGVRRDRRADLLDTLDAEATSLDELGTRLPALARDVDDLGGVDVDDSGFGALEAYHARAGTLRDRCETVAQKRQAAIRRQRRDLRVPGETRDVPRYLYVDCEATYPVLAMIADLTDRAASVRSRVETAIAEW</sequence>
<keyword evidence="3" id="KW-1185">Reference proteome</keyword>
<protein>
    <recommendedName>
        <fullName evidence="1">DUF7260 domain-containing protein</fullName>
    </recommendedName>
</protein>
<dbReference type="RefSeq" id="WP_092817497.1">
    <property type="nucleotide sequence ID" value="NZ_FNWU01000010.1"/>
</dbReference>
<evidence type="ECO:0000313" key="2">
    <source>
        <dbReference type="EMBL" id="SEH59131.1"/>
    </source>
</evidence>